<evidence type="ECO:0000313" key="3">
    <source>
        <dbReference type="Proteomes" id="UP000320055"/>
    </source>
</evidence>
<protein>
    <submittedName>
        <fullName evidence="2">PHP domain protein</fullName>
    </submittedName>
</protein>
<dbReference type="GO" id="GO:0035312">
    <property type="term" value="F:5'-3' DNA exonuclease activity"/>
    <property type="evidence" value="ECO:0007669"/>
    <property type="project" value="TreeGrafter"/>
</dbReference>
<dbReference type="InterPro" id="IPR052018">
    <property type="entry name" value="PHP_domain"/>
</dbReference>
<feature type="domain" description="Polymerase/histidinol phosphatase N-terminal" evidence="1">
    <location>
        <begin position="34"/>
        <end position="106"/>
    </location>
</feature>
<name>A0A563VN59_9CYAN</name>
<dbReference type="SUPFAM" id="SSF89550">
    <property type="entry name" value="PHP domain-like"/>
    <property type="match status" value="1"/>
</dbReference>
<sequence length="230" mass="25472">MLAISPMLSSAAQDALSLKRVWETIDINSCPHDYNFHMHTVASDGKLTPLELLQQALDIGLKGFAITDHHSVDGYRKVQTHLNKLEQNGQTNQLTLWTGTEITSCLLKVEIHILGYAFNPKHPALQTYLQSCSPSGEDAEAHKVIDSIHQAGGLAVLAHPHRYRRSAQELIPVAAQLGIDGVETYYAYGNPNPWQPTMKKTEEVQKLASQYNLYTTCGTDTHGSSLLQRV</sequence>
<dbReference type="EMBL" id="CAACVJ010000069">
    <property type="protein sequence ID" value="VEP12715.1"/>
    <property type="molecule type" value="Genomic_DNA"/>
</dbReference>
<gene>
    <name evidence="2" type="ORF">H1P_1600010</name>
</gene>
<dbReference type="SMART" id="SM00481">
    <property type="entry name" value="POLIIIAc"/>
    <property type="match status" value="1"/>
</dbReference>
<dbReference type="GO" id="GO:0004534">
    <property type="term" value="F:5'-3' RNA exonuclease activity"/>
    <property type="evidence" value="ECO:0007669"/>
    <property type="project" value="TreeGrafter"/>
</dbReference>
<keyword evidence="3" id="KW-1185">Reference proteome</keyword>
<dbReference type="InterPro" id="IPR004013">
    <property type="entry name" value="PHP_dom"/>
</dbReference>
<evidence type="ECO:0000259" key="1">
    <source>
        <dbReference type="SMART" id="SM00481"/>
    </source>
</evidence>
<reference evidence="2 3" key="1">
    <citation type="submission" date="2019-01" db="EMBL/GenBank/DDBJ databases">
        <authorList>
            <person name="Brito A."/>
        </authorList>
    </citation>
    <scope>NUCLEOTIDE SEQUENCE [LARGE SCALE GENOMIC DNA]</scope>
    <source>
        <strain evidence="2">1</strain>
    </source>
</reference>
<dbReference type="Pfam" id="PF02811">
    <property type="entry name" value="PHP"/>
    <property type="match status" value="1"/>
</dbReference>
<dbReference type="Proteomes" id="UP000320055">
    <property type="component" value="Unassembled WGS sequence"/>
</dbReference>
<dbReference type="AlphaFoldDB" id="A0A563VN59"/>
<dbReference type="OrthoDB" id="9804333at2"/>
<dbReference type="PANTHER" id="PTHR42924:SF3">
    <property type="entry name" value="POLYMERASE_HISTIDINOL PHOSPHATASE N-TERMINAL DOMAIN-CONTAINING PROTEIN"/>
    <property type="match status" value="1"/>
</dbReference>
<accession>A0A563VN59</accession>
<dbReference type="CDD" id="cd07438">
    <property type="entry name" value="PHP_HisPPase_AMP"/>
    <property type="match status" value="1"/>
</dbReference>
<dbReference type="InterPro" id="IPR016195">
    <property type="entry name" value="Pol/histidinol_Pase-like"/>
</dbReference>
<proteinExistence type="predicted"/>
<dbReference type="RefSeq" id="WP_144870749.1">
    <property type="nucleotide sequence ID" value="NZ_LR213911.1"/>
</dbReference>
<dbReference type="PANTHER" id="PTHR42924">
    <property type="entry name" value="EXONUCLEASE"/>
    <property type="match status" value="1"/>
</dbReference>
<evidence type="ECO:0000313" key="2">
    <source>
        <dbReference type="EMBL" id="VEP12715.1"/>
    </source>
</evidence>
<dbReference type="Gene3D" id="3.20.20.140">
    <property type="entry name" value="Metal-dependent hydrolases"/>
    <property type="match status" value="1"/>
</dbReference>
<organism evidence="2 3">
    <name type="scientific">Hyella patelloides LEGE 07179</name>
    <dbReference type="NCBI Taxonomy" id="945734"/>
    <lineage>
        <taxon>Bacteria</taxon>
        <taxon>Bacillati</taxon>
        <taxon>Cyanobacteriota</taxon>
        <taxon>Cyanophyceae</taxon>
        <taxon>Pleurocapsales</taxon>
        <taxon>Hyellaceae</taxon>
        <taxon>Hyella</taxon>
    </lineage>
</organism>
<dbReference type="InterPro" id="IPR003141">
    <property type="entry name" value="Pol/His_phosphatase_N"/>
</dbReference>